<accession>W7CJ46</accession>
<sequence>MDVILEKHLVRKLTLLTLLQQQDLSLTAVMQRIVCCKFILLQDISEINELSQIIEINNNNVQLVKTHQVDVEYIRQCLIKQSSAIMLLATVLEGEPSVKSVAECCYTSESWVRSIIRKWNAYFHRRKLPFRLILSHSQIKMMGVERAVRQFYQKLLKLVAITDISTQKLEQESLYSEFFRNVSSSSDIQLGEGEVASAYFFF</sequence>
<proteinExistence type="predicted"/>
<evidence type="ECO:0000259" key="1">
    <source>
        <dbReference type="Pfam" id="PF05043"/>
    </source>
</evidence>
<dbReference type="Proteomes" id="UP000019243">
    <property type="component" value="Unassembled WGS sequence"/>
</dbReference>
<protein>
    <submittedName>
        <fullName evidence="2">M protein trans-acting positive transcriptional regulator</fullName>
    </submittedName>
</protein>
<keyword evidence="3" id="KW-1185">Reference proteome</keyword>
<organism evidence="2 3">
    <name type="scientific">Brochothrix campestris FSL F6-1037</name>
    <dbReference type="NCBI Taxonomy" id="1265861"/>
    <lineage>
        <taxon>Bacteria</taxon>
        <taxon>Bacillati</taxon>
        <taxon>Bacillota</taxon>
        <taxon>Bacilli</taxon>
        <taxon>Bacillales</taxon>
        <taxon>Listeriaceae</taxon>
        <taxon>Brochothrix</taxon>
    </lineage>
</organism>
<dbReference type="STRING" id="1265861.BCAMP_10395"/>
<gene>
    <name evidence="2" type="ORF">BCAMP_10395</name>
</gene>
<reference evidence="2 3" key="1">
    <citation type="submission" date="2012-12" db="EMBL/GenBank/DDBJ databases">
        <title>Novel taxa of Listeriaceae from agricultural environments in the United States.</title>
        <authorList>
            <person name="den Bakker H.C."/>
            <person name="Allred A."/>
            <person name="Warchocki S."/>
            <person name="Wright E.M."/>
            <person name="Burrell A."/>
            <person name="Nightingale K.K."/>
            <person name="Kephart D."/>
            <person name="Wiedmann M."/>
        </authorList>
    </citation>
    <scope>NUCLEOTIDE SEQUENCE [LARGE SCALE GENOMIC DNA]</scope>
    <source>
        <strain evidence="2 3">FSL F6-1037</strain>
    </source>
</reference>
<feature type="domain" description="Mga helix-turn-helix" evidence="1">
    <location>
        <begin position="70"/>
        <end position="155"/>
    </location>
</feature>
<dbReference type="AlphaFoldDB" id="W7CJ46"/>
<comment type="caution">
    <text evidence="2">The sequence shown here is derived from an EMBL/GenBank/DDBJ whole genome shotgun (WGS) entry which is preliminary data.</text>
</comment>
<dbReference type="Pfam" id="PF05043">
    <property type="entry name" value="Mga"/>
    <property type="match status" value="1"/>
</dbReference>
<dbReference type="RefSeq" id="WP_035315258.1">
    <property type="nucleotide sequence ID" value="NZ_AODH01000044.1"/>
</dbReference>
<evidence type="ECO:0000313" key="2">
    <source>
        <dbReference type="EMBL" id="EUJ36997.1"/>
    </source>
</evidence>
<name>W7CJ46_9LIST</name>
<evidence type="ECO:0000313" key="3">
    <source>
        <dbReference type="Proteomes" id="UP000019243"/>
    </source>
</evidence>
<dbReference type="InterPro" id="IPR007737">
    <property type="entry name" value="Mga_HTH"/>
</dbReference>
<dbReference type="EMBL" id="AODH01000044">
    <property type="protein sequence ID" value="EUJ36997.1"/>
    <property type="molecule type" value="Genomic_DNA"/>
</dbReference>